<keyword evidence="1" id="KW-0812">Transmembrane</keyword>
<evidence type="ECO:0000256" key="1">
    <source>
        <dbReference type="SAM" id="Phobius"/>
    </source>
</evidence>
<feature type="transmembrane region" description="Helical" evidence="1">
    <location>
        <begin position="273"/>
        <end position="294"/>
    </location>
</feature>
<gene>
    <name evidence="2" type="ORF">EVOR1521_LOCUS17116</name>
</gene>
<accession>A0AA36IS44</accession>
<keyword evidence="1" id="KW-1133">Transmembrane helix</keyword>
<proteinExistence type="predicted"/>
<sequence length="326" mass="36466">MPSQRVPVFLGEQIAMCPGTYWCAKEQELCTCTGEIIYSPKLFDGYTYTSTAGEAYKVRSEGTWKCGTDQQGQEYADPAPGEVKHCWCTPKEIQEMLQPFGADNLHKEECAEASHSDYQAVRRLGQRVQLTPSKQFAFEEEGRQISWSQNASEKARQLTSDDTSYRYSPWALVTIDEFNEFEPSSSSSKPITCAYEFGVPEASGELYQSSGAYQPELWEAEAVAKEWGREPVRPCWVRTQAASAAAGEYCATALKMPGTLAKTAASMMKSARVWFWSFFSGSCLLVALLTWLCWPMIKEACESMRSGCLDCVHFFSPAETENLIPN</sequence>
<dbReference type="Proteomes" id="UP001178507">
    <property type="component" value="Unassembled WGS sequence"/>
</dbReference>
<protein>
    <submittedName>
        <fullName evidence="2">Uncharacterized protein</fullName>
    </submittedName>
</protein>
<keyword evidence="1" id="KW-0472">Membrane</keyword>
<evidence type="ECO:0000313" key="3">
    <source>
        <dbReference type="Proteomes" id="UP001178507"/>
    </source>
</evidence>
<comment type="caution">
    <text evidence="2">The sequence shown here is derived from an EMBL/GenBank/DDBJ whole genome shotgun (WGS) entry which is preliminary data.</text>
</comment>
<dbReference type="EMBL" id="CAUJNA010002224">
    <property type="protein sequence ID" value="CAJ1391862.1"/>
    <property type="molecule type" value="Genomic_DNA"/>
</dbReference>
<dbReference type="AlphaFoldDB" id="A0AA36IS44"/>
<keyword evidence="3" id="KW-1185">Reference proteome</keyword>
<name>A0AA36IS44_9DINO</name>
<evidence type="ECO:0000313" key="2">
    <source>
        <dbReference type="EMBL" id="CAJ1391862.1"/>
    </source>
</evidence>
<reference evidence="2" key="1">
    <citation type="submission" date="2023-08" db="EMBL/GenBank/DDBJ databases">
        <authorList>
            <person name="Chen Y."/>
            <person name="Shah S."/>
            <person name="Dougan E. K."/>
            <person name="Thang M."/>
            <person name="Chan C."/>
        </authorList>
    </citation>
    <scope>NUCLEOTIDE SEQUENCE</scope>
</reference>
<organism evidence="2 3">
    <name type="scientific">Effrenium voratum</name>
    <dbReference type="NCBI Taxonomy" id="2562239"/>
    <lineage>
        <taxon>Eukaryota</taxon>
        <taxon>Sar</taxon>
        <taxon>Alveolata</taxon>
        <taxon>Dinophyceae</taxon>
        <taxon>Suessiales</taxon>
        <taxon>Symbiodiniaceae</taxon>
        <taxon>Effrenium</taxon>
    </lineage>
</organism>